<dbReference type="InterPro" id="IPR021886">
    <property type="entry name" value="MgsA_C"/>
</dbReference>
<feature type="domain" description="AAA+ ATPase" evidence="4">
    <location>
        <begin position="39"/>
        <end position="155"/>
    </location>
</feature>
<dbReference type="AlphaFoldDB" id="A0A644YDA8"/>
<evidence type="ECO:0000256" key="3">
    <source>
        <dbReference type="ARBA" id="ARBA00022840"/>
    </source>
</evidence>
<dbReference type="Gene3D" id="3.40.50.300">
    <property type="entry name" value="P-loop containing nucleotide triphosphate hydrolases"/>
    <property type="match status" value="1"/>
</dbReference>
<evidence type="ECO:0000256" key="1">
    <source>
        <dbReference type="ARBA" id="ARBA00008959"/>
    </source>
</evidence>
<comment type="similarity">
    <text evidence="1">Belongs to the AAA ATPase family. RarA/MGS1/WRNIP1 subfamily.</text>
</comment>
<dbReference type="GO" id="GO:0017116">
    <property type="term" value="F:single-stranded DNA helicase activity"/>
    <property type="evidence" value="ECO:0007669"/>
    <property type="project" value="TreeGrafter"/>
</dbReference>
<dbReference type="InterPro" id="IPR003593">
    <property type="entry name" value="AAA+_ATPase"/>
</dbReference>
<evidence type="ECO:0000256" key="2">
    <source>
        <dbReference type="ARBA" id="ARBA00022741"/>
    </source>
</evidence>
<dbReference type="InterPro" id="IPR008921">
    <property type="entry name" value="DNA_pol3_clamp-load_cplx_C"/>
</dbReference>
<dbReference type="GO" id="GO:0000731">
    <property type="term" value="P:DNA synthesis involved in DNA repair"/>
    <property type="evidence" value="ECO:0007669"/>
    <property type="project" value="TreeGrafter"/>
</dbReference>
<reference evidence="5" key="1">
    <citation type="submission" date="2019-08" db="EMBL/GenBank/DDBJ databases">
        <authorList>
            <person name="Kucharzyk K."/>
            <person name="Murdoch R.W."/>
            <person name="Higgins S."/>
            <person name="Loffler F."/>
        </authorList>
    </citation>
    <scope>NUCLEOTIDE SEQUENCE</scope>
</reference>
<evidence type="ECO:0000259" key="4">
    <source>
        <dbReference type="SMART" id="SM00382"/>
    </source>
</evidence>
<dbReference type="Gene3D" id="1.20.272.10">
    <property type="match status" value="1"/>
</dbReference>
<dbReference type="GO" id="GO:0016887">
    <property type="term" value="F:ATP hydrolysis activity"/>
    <property type="evidence" value="ECO:0007669"/>
    <property type="project" value="InterPro"/>
</dbReference>
<sequence length="422" mass="46718">MKNIPLAERIRPETLDDVVGQSHIIGKNAPLTKLLDSGRLVNMIFYGPSGTGKTTVANIIAKQAGVTFYKLNATSAGSGDIRDVLHETETLFGTGGILLYLDEIQYLNKKQQQTLLEYIEDGRVTLIASTTENPYFAVYKAILSRCTVFEFKQVPPSETKKALLRGFEKLCREFDQSDKNEKDKIIDPSALDYIVSASGGDIRSALNALELSFYASGDVITEETARSLTNKAYSSYDPTGDDKYELVSALQKSIRGSDENAAVFYLARLLQSGDLLSPCRRLLAIASEDIGLAFPMAAAITKACVDSALYLGLPEASLPLSEAAVMLATAPKSNSAYMAYAAASKDIAEGRGKDMPAYLKNNHMFGESEFKGEYKYPHDYKDRYVEQQYLPNDLKDRIYYEFASNKTEQAAKEYWDRIKGKK</sequence>
<comment type="caution">
    <text evidence="5">The sequence shown here is derived from an EMBL/GenBank/DDBJ whole genome shotgun (WGS) entry which is preliminary data.</text>
</comment>
<dbReference type="Gene3D" id="1.10.8.60">
    <property type="match status" value="1"/>
</dbReference>
<accession>A0A644YDA8</accession>
<dbReference type="InterPro" id="IPR003959">
    <property type="entry name" value="ATPase_AAA_core"/>
</dbReference>
<dbReference type="InterPro" id="IPR051314">
    <property type="entry name" value="AAA_ATPase_RarA/MGS1/WRNIP1"/>
</dbReference>
<dbReference type="Gene3D" id="1.10.3710.10">
    <property type="entry name" value="DNA polymerase III clamp loader subunits, C-terminal domain"/>
    <property type="match status" value="1"/>
</dbReference>
<evidence type="ECO:0000313" key="5">
    <source>
        <dbReference type="EMBL" id="MPM26536.1"/>
    </source>
</evidence>
<dbReference type="SUPFAM" id="SSF52540">
    <property type="entry name" value="P-loop containing nucleoside triphosphate hydrolases"/>
    <property type="match status" value="1"/>
</dbReference>
<dbReference type="GO" id="GO:0003677">
    <property type="term" value="F:DNA binding"/>
    <property type="evidence" value="ECO:0007669"/>
    <property type="project" value="InterPro"/>
</dbReference>
<dbReference type="GO" id="GO:0006261">
    <property type="term" value="P:DNA-templated DNA replication"/>
    <property type="evidence" value="ECO:0007669"/>
    <property type="project" value="TreeGrafter"/>
</dbReference>
<dbReference type="PANTHER" id="PTHR13779">
    <property type="entry name" value="WERNER HELICASE-INTERACTING PROTEIN 1 FAMILY MEMBER"/>
    <property type="match status" value="1"/>
</dbReference>
<dbReference type="CDD" id="cd18139">
    <property type="entry name" value="HLD_clamp_RarA"/>
    <property type="match status" value="1"/>
</dbReference>
<proteinExistence type="inferred from homology"/>
<dbReference type="GO" id="GO:0008047">
    <property type="term" value="F:enzyme activator activity"/>
    <property type="evidence" value="ECO:0007669"/>
    <property type="project" value="TreeGrafter"/>
</dbReference>
<dbReference type="InterPro" id="IPR027417">
    <property type="entry name" value="P-loop_NTPase"/>
</dbReference>
<keyword evidence="2" id="KW-0547">Nucleotide-binding</keyword>
<dbReference type="GO" id="GO:0005524">
    <property type="term" value="F:ATP binding"/>
    <property type="evidence" value="ECO:0007669"/>
    <property type="project" value="UniProtKB-KW"/>
</dbReference>
<dbReference type="InterPro" id="IPR032423">
    <property type="entry name" value="AAA_assoc_2"/>
</dbReference>
<gene>
    <name evidence="5" type="ORF">SDC9_73040</name>
</gene>
<dbReference type="Pfam" id="PF00004">
    <property type="entry name" value="AAA"/>
    <property type="match status" value="1"/>
</dbReference>
<dbReference type="PANTHER" id="PTHR13779:SF7">
    <property type="entry name" value="ATPASE WRNIP1"/>
    <property type="match status" value="1"/>
</dbReference>
<dbReference type="SUPFAM" id="SSF48019">
    <property type="entry name" value="post-AAA+ oligomerization domain-like"/>
    <property type="match status" value="1"/>
</dbReference>
<dbReference type="Pfam" id="PF16193">
    <property type="entry name" value="AAA_assoc_2"/>
    <property type="match status" value="1"/>
</dbReference>
<dbReference type="SMART" id="SM00382">
    <property type="entry name" value="AAA"/>
    <property type="match status" value="1"/>
</dbReference>
<keyword evidence="3" id="KW-0067">ATP-binding</keyword>
<protein>
    <submittedName>
        <fullName evidence="5">Putative AAA domain-containing protein</fullName>
    </submittedName>
</protein>
<dbReference type="EMBL" id="VSSQ01004758">
    <property type="protein sequence ID" value="MPM26536.1"/>
    <property type="molecule type" value="Genomic_DNA"/>
</dbReference>
<organism evidence="5">
    <name type="scientific">bioreactor metagenome</name>
    <dbReference type="NCBI Taxonomy" id="1076179"/>
    <lineage>
        <taxon>unclassified sequences</taxon>
        <taxon>metagenomes</taxon>
        <taxon>ecological metagenomes</taxon>
    </lineage>
</organism>
<dbReference type="Pfam" id="PF12002">
    <property type="entry name" value="MgsA_C"/>
    <property type="match status" value="1"/>
</dbReference>
<dbReference type="CDD" id="cd00009">
    <property type="entry name" value="AAA"/>
    <property type="match status" value="1"/>
</dbReference>
<name>A0A644YDA8_9ZZZZ</name>